<evidence type="ECO:0000313" key="2">
    <source>
        <dbReference type="EMBL" id="MBA2880526.1"/>
    </source>
</evidence>
<comment type="caution">
    <text evidence="2">The sequence shown here is derived from an EMBL/GenBank/DDBJ whole genome shotgun (WGS) entry which is preliminary data.</text>
</comment>
<keyword evidence="3" id="KW-1185">Reference proteome</keyword>
<dbReference type="SUPFAM" id="SSF52833">
    <property type="entry name" value="Thioredoxin-like"/>
    <property type="match status" value="1"/>
</dbReference>
<evidence type="ECO:0000313" key="3">
    <source>
        <dbReference type="Proteomes" id="UP000525298"/>
    </source>
</evidence>
<dbReference type="PROSITE" id="PS51354">
    <property type="entry name" value="GLUTAREDOXIN_2"/>
    <property type="match status" value="1"/>
</dbReference>
<sequence>MEPPITLYALQHCAHCKRAKQYLENRNLRFKTVSVDMLSGAERNDTLRHLRRINPGASFPTLVIGDTVVIGFQKEKIEEALTRQGG</sequence>
<dbReference type="InterPro" id="IPR036249">
    <property type="entry name" value="Thioredoxin-like_sf"/>
</dbReference>
<dbReference type="GO" id="GO:0009055">
    <property type="term" value="F:electron transfer activity"/>
    <property type="evidence" value="ECO:0007669"/>
    <property type="project" value="TreeGrafter"/>
</dbReference>
<dbReference type="InterPro" id="IPR002109">
    <property type="entry name" value="Glutaredoxin"/>
</dbReference>
<dbReference type="InterPro" id="IPR004045">
    <property type="entry name" value="Glutathione_S-Trfase_N"/>
</dbReference>
<name>A0A7W0C7C5_9BACT</name>
<dbReference type="PANTHER" id="PTHR34386:SF1">
    <property type="entry name" value="GLUTAREDOXIN-LIKE PROTEIN NRDH"/>
    <property type="match status" value="1"/>
</dbReference>
<dbReference type="PROSITE" id="PS50404">
    <property type="entry name" value="GST_NTER"/>
    <property type="match status" value="1"/>
</dbReference>
<dbReference type="Pfam" id="PF00462">
    <property type="entry name" value="Glutaredoxin"/>
    <property type="match status" value="1"/>
</dbReference>
<protein>
    <submittedName>
        <fullName evidence="2">Glutaredoxin</fullName>
    </submittedName>
</protein>
<organism evidence="2 3">
    <name type="scientific">Desulfosalsimonas propionicica</name>
    <dbReference type="NCBI Taxonomy" id="332175"/>
    <lineage>
        <taxon>Bacteria</taxon>
        <taxon>Pseudomonadati</taxon>
        <taxon>Thermodesulfobacteriota</taxon>
        <taxon>Desulfobacteria</taxon>
        <taxon>Desulfobacterales</taxon>
        <taxon>Desulfosalsimonadaceae</taxon>
        <taxon>Desulfosalsimonas</taxon>
    </lineage>
</organism>
<dbReference type="InterPro" id="IPR051548">
    <property type="entry name" value="Grx-like_ET"/>
</dbReference>
<dbReference type="Proteomes" id="UP000525298">
    <property type="component" value="Unassembled WGS sequence"/>
</dbReference>
<evidence type="ECO:0000259" key="1">
    <source>
        <dbReference type="PROSITE" id="PS50404"/>
    </source>
</evidence>
<accession>A0A7W0C7C5</accession>
<dbReference type="GO" id="GO:0045454">
    <property type="term" value="P:cell redox homeostasis"/>
    <property type="evidence" value="ECO:0007669"/>
    <property type="project" value="TreeGrafter"/>
</dbReference>
<gene>
    <name evidence="2" type="ORF">HNR65_000844</name>
</gene>
<proteinExistence type="predicted"/>
<dbReference type="Gene3D" id="3.40.30.10">
    <property type="entry name" value="Glutaredoxin"/>
    <property type="match status" value="1"/>
</dbReference>
<reference evidence="2 3" key="1">
    <citation type="submission" date="2020-07" db="EMBL/GenBank/DDBJ databases">
        <title>Genomic Encyclopedia of Type Strains, Phase IV (KMG-IV): sequencing the most valuable type-strain genomes for metagenomic binning, comparative biology and taxonomic classification.</title>
        <authorList>
            <person name="Goeker M."/>
        </authorList>
    </citation>
    <scope>NUCLEOTIDE SEQUENCE [LARGE SCALE GENOMIC DNA]</scope>
    <source>
        <strain evidence="2 3">DSM 17721</strain>
    </source>
</reference>
<dbReference type="RefSeq" id="WP_181550201.1">
    <property type="nucleotide sequence ID" value="NZ_JACDUS010000002.1"/>
</dbReference>
<dbReference type="AlphaFoldDB" id="A0A7W0C7C5"/>
<dbReference type="PANTHER" id="PTHR34386">
    <property type="entry name" value="GLUTAREDOXIN"/>
    <property type="match status" value="1"/>
</dbReference>
<feature type="domain" description="GST N-terminal" evidence="1">
    <location>
        <begin position="3"/>
        <end position="86"/>
    </location>
</feature>
<dbReference type="CDD" id="cd02976">
    <property type="entry name" value="NrdH"/>
    <property type="match status" value="1"/>
</dbReference>
<dbReference type="EMBL" id="JACDUS010000002">
    <property type="protein sequence ID" value="MBA2880526.1"/>
    <property type="molecule type" value="Genomic_DNA"/>
</dbReference>